<evidence type="ECO:0000259" key="18">
    <source>
        <dbReference type="Pfam" id="PF00520"/>
    </source>
</evidence>
<dbReference type="GO" id="GO:0019228">
    <property type="term" value="P:neuronal action potential"/>
    <property type="evidence" value="ECO:0007669"/>
    <property type="project" value="TreeGrafter"/>
</dbReference>
<evidence type="ECO:0000256" key="3">
    <source>
        <dbReference type="ARBA" id="ARBA00022461"/>
    </source>
</evidence>
<dbReference type="FunFam" id="1.20.120.350:FF:000068">
    <property type="entry name" value="Sodium channel protein"/>
    <property type="match status" value="1"/>
</dbReference>
<keyword evidence="2 16" id="KW-0813">Transport</keyword>
<evidence type="ECO:0000256" key="5">
    <source>
        <dbReference type="ARBA" id="ARBA00022692"/>
    </source>
</evidence>
<evidence type="ECO:0000256" key="7">
    <source>
        <dbReference type="ARBA" id="ARBA00022882"/>
    </source>
</evidence>
<comment type="caution">
    <text evidence="16">Lacks conserved residue(s) required for the propagation of feature annotation.</text>
</comment>
<dbReference type="Pfam" id="PF00520">
    <property type="entry name" value="Ion_trans"/>
    <property type="match status" value="4"/>
</dbReference>
<feature type="transmembrane region" description="Helical" evidence="16">
    <location>
        <begin position="432"/>
        <end position="459"/>
    </location>
</feature>
<evidence type="ECO:0000256" key="14">
    <source>
        <dbReference type="ARBA" id="ARBA00023201"/>
    </source>
</evidence>
<evidence type="ECO:0000256" key="8">
    <source>
        <dbReference type="ARBA" id="ARBA00022989"/>
    </source>
</evidence>
<keyword evidence="13" id="KW-0325">Glycoprotein</keyword>
<dbReference type="Proteomes" id="UP001159428">
    <property type="component" value="Unassembled WGS sequence"/>
</dbReference>
<feature type="transmembrane region" description="Helical" evidence="16">
    <location>
        <begin position="249"/>
        <end position="271"/>
    </location>
</feature>
<keyword evidence="4" id="KW-1003">Cell membrane</keyword>
<dbReference type="InterPro" id="IPR005821">
    <property type="entry name" value="Ion_trans_dom"/>
</dbReference>
<organism evidence="19 20">
    <name type="scientific">Pocillopora meandrina</name>
    <dbReference type="NCBI Taxonomy" id="46732"/>
    <lineage>
        <taxon>Eukaryota</taxon>
        <taxon>Metazoa</taxon>
        <taxon>Cnidaria</taxon>
        <taxon>Anthozoa</taxon>
        <taxon>Hexacorallia</taxon>
        <taxon>Scleractinia</taxon>
        <taxon>Astrocoeniina</taxon>
        <taxon>Pocilloporidae</taxon>
        <taxon>Pocillopora</taxon>
    </lineage>
</organism>
<evidence type="ECO:0000256" key="10">
    <source>
        <dbReference type="ARBA" id="ARBA00023065"/>
    </source>
</evidence>
<evidence type="ECO:0000256" key="12">
    <source>
        <dbReference type="ARBA" id="ARBA00023157"/>
    </source>
</evidence>
<dbReference type="Gene3D" id="1.10.287.70">
    <property type="match status" value="4"/>
</dbReference>
<evidence type="ECO:0000256" key="6">
    <source>
        <dbReference type="ARBA" id="ARBA00022737"/>
    </source>
</evidence>
<feature type="region of interest" description="Disordered" evidence="17">
    <location>
        <begin position="543"/>
        <end position="618"/>
    </location>
</feature>
<feature type="domain" description="Ion transport" evidence="18">
    <location>
        <begin position="1459"/>
        <end position="1710"/>
    </location>
</feature>
<keyword evidence="8 16" id="KW-1133">Transmembrane helix</keyword>
<keyword evidence="9 16" id="KW-0915">Sodium</keyword>
<feature type="compositionally biased region" description="Basic and acidic residues" evidence="17">
    <location>
        <begin position="682"/>
        <end position="695"/>
    </location>
</feature>
<keyword evidence="6" id="KW-0677">Repeat</keyword>
<keyword evidence="15 16" id="KW-0407">Ion channel</keyword>
<comment type="function">
    <text evidence="16">Mediates the voltage-dependent sodium ion permeability of excitable membranes. Assuming opened or closed conformations in response to the voltage difference across the membrane, the protein forms a sodium-selective channel through which Na(+) ions may pass in accordance with their electrochemical gradient.</text>
</comment>
<keyword evidence="5 16" id="KW-0812">Transmembrane</keyword>
<keyword evidence="14 16" id="KW-0739">Sodium transport</keyword>
<evidence type="ECO:0000256" key="9">
    <source>
        <dbReference type="ARBA" id="ARBA00023053"/>
    </source>
</evidence>
<dbReference type="PANTHER" id="PTHR10037:SF62">
    <property type="entry name" value="SODIUM CHANNEL PROTEIN 60E"/>
    <property type="match status" value="1"/>
</dbReference>
<feature type="region of interest" description="Disordered" evidence="17">
    <location>
        <begin position="980"/>
        <end position="1007"/>
    </location>
</feature>
<evidence type="ECO:0000256" key="11">
    <source>
        <dbReference type="ARBA" id="ARBA00023136"/>
    </source>
</evidence>
<dbReference type="FunFam" id="1.20.120.350:FF:000075">
    <property type="entry name" value="Sodium channel protein"/>
    <property type="match status" value="1"/>
</dbReference>
<accession>A0AAU9X867</accession>
<evidence type="ECO:0000256" key="1">
    <source>
        <dbReference type="ARBA" id="ARBA00004651"/>
    </source>
</evidence>
<proteinExistence type="inferred from homology"/>
<evidence type="ECO:0000256" key="4">
    <source>
        <dbReference type="ARBA" id="ARBA00022475"/>
    </source>
</evidence>
<dbReference type="FunFam" id="1.10.287.70:FF:000287">
    <property type="entry name" value="Predicted protein"/>
    <property type="match status" value="1"/>
</dbReference>
<feature type="region of interest" description="Disordered" evidence="17">
    <location>
        <begin position="47"/>
        <end position="99"/>
    </location>
</feature>
<feature type="transmembrane region" description="Helical" evidence="16">
    <location>
        <begin position="1493"/>
        <end position="1512"/>
    </location>
</feature>
<comment type="similarity">
    <text evidence="16">Belongs to the sodium channel (TC 1.A.1.10) family.</text>
</comment>
<feature type="region of interest" description="Disordered" evidence="17">
    <location>
        <begin position="641"/>
        <end position="695"/>
    </location>
</feature>
<keyword evidence="12" id="KW-1015">Disulfide bond</keyword>
<feature type="transmembrane region" description="Helical" evidence="16">
    <location>
        <begin position="838"/>
        <end position="860"/>
    </location>
</feature>
<keyword evidence="11 16" id="KW-0472">Membrane</keyword>
<keyword evidence="20" id="KW-1185">Reference proteome</keyword>
<comment type="subcellular location">
    <subcellularLocation>
        <location evidence="1 16">Cell membrane</location>
        <topology evidence="1 16">Multi-pass membrane protein</topology>
    </subcellularLocation>
</comment>
<feature type="compositionally biased region" description="Polar residues" evidence="17">
    <location>
        <begin position="591"/>
        <end position="618"/>
    </location>
</feature>
<feature type="transmembrane region" description="Helical" evidence="16">
    <location>
        <begin position="912"/>
        <end position="935"/>
    </location>
</feature>
<dbReference type="CDD" id="cd13433">
    <property type="entry name" value="Na_channel_gate"/>
    <property type="match status" value="1"/>
</dbReference>
<evidence type="ECO:0000256" key="17">
    <source>
        <dbReference type="SAM" id="MobiDB-lite"/>
    </source>
</evidence>
<evidence type="ECO:0000256" key="15">
    <source>
        <dbReference type="ARBA" id="ARBA00023303"/>
    </source>
</evidence>
<dbReference type="FunFam" id="1.10.287.70:FF:000047">
    <property type="entry name" value="Sodium channel protein"/>
    <property type="match status" value="1"/>
</dbReference>
<evidence type="ECO:0000313" key="19">
    <source>
        <dbReference type="EMBL" id="CAH3138865.1"/>
    </source>
</evidence>
<dbReference type="GO" id="GO:0005248">
    <property type="term" value="F:voltage-gated sodium channel activity"/>
    <property type="evidence" value="ECO:0007669"/>
    <property type="project" value="InterPro"/>
</dbReference>
<dbReference type="FunFam" id="1.20.120.350:FF:000009">
    <property type="entry name" value="Voltage-dependent T-type calcium channel subunit alpha"/>
    <property type="match status" value="1"/>
</dbReference>
<feature type="domain" description="Ion transport" evidence="18">
    <location>
        <begin position="711"/>
        <end position="942"/>
    </location>
</feature>
<sequence>MVKFAPVISSAAVARAQGNTSRTRASNVPNGRVRLPSLYPAISLKSLHGRSDGSESNTGFEQAPASRLFGQPSIDVTEQGYDKDGTSLSRELHGDENGAVPSKVKGSSIVVGAAGILRAATAIAVDNTTAETTVHQAEHQIEEPECETFVIIATRLGRQYVFRFSKEKSLYLFGPLNAVRKAIIILVTNQFFELFILLTIIINCIFLAIKNAPEEPEYVFAAIYTVEMILKIIAKGFCMHKFAYLRDPWNWLDFVVVILGYITLLPNVYNLSGIRTFRVLRALRTISTVEGLKTMVNALLKSMTMLSDVLILTLFFLCIFALVGMQLFVGQLRNKCVNDPPSLGSVGYNRYIANESVWFKSSIDEPMVCGNASTAGHCPANYTCLSVGDNPNYGYTNFDNFAWSLVTAFQLITMDFWENVFNYVLASMGSWYVFYFMFVVFFGSFYLINLVLAVVAVSYQQEVVSMQERDKNYEELKAVVSSYSFHGRAVPKLLTESGKSKPETLVTKCKLSLCAPCFKSCTGSKSHETRVVNNASELDGSHTSLRYSPCGSRATEMKSVTPEHTSVTDKNENFPVVKTSNKEDTQIRLPPTNSIDTRSKQLSSSPNNSNSEAGEISNSRFLEVKPSWTTTLSIISENETLDNDNHSANGDDCNGMKKVKLPGISTASSPTVSPRSSTSLEPQKKDARHRKEELSRRKKIQRHISKLTMDPLFDMFITFCILVNTLFLSLEYHGMNEKFRVALAVANMVFTFVFVLEMVLKLISLGPRGYVKSRWNIFDGFIVLISVVDLILELAVDGKGAGLSVLRTFRLLRVFKLAQSWETMNMLLRTIASSIGQLGNLTLVLGIIVYMLAVVGMQLFGSVYTEEKFGGDIPRWNFNDFGHACMMIFRVLCGEWIEPLYDSMRATSPVSFLFFLTALVIGNFLVLNLFLALLLNAFARESLKDDANKKGESKPSRFFQGVQRLSRVLRLNSVIQRKAQVKPSLGSQALSEDGPKPEGNSESGDVLNGTPALMNAVTAFQKKGKLNRDTVKRLSIAIEAANKDSITSSTVLSLARSSAAISSPRESTQIDQPADPAMTEVQECCPCCTKRCTCNCIAMWKRSSGYRLWRNVRHRIKKFVEHRYFEWAILVIIVASSVTLIFEDIHLDKKPTLKKVLDYLNIVFAVVFTLEFIMKTIGLGLVTYFKNAWNCLDVVIVAISILTAVESIEELNSMSLTVVANQTTDGDSSLAAFRSLRTLRALRPLRAISRWEGMKVVVNSLLFAIPGIGNVLLVCMVFWLIFSIVGVQFFGGRFYKCIDSNGKRLPISIVQNKTDCDRLKLRWVNSNINFDNAANGFIALFQVATFEGWMEIMRDAVDAREVGQQPESQHRFLPYLYFVVFIIVGSFFTLNLFIGVIIDNFNRLKKQYEDSGALDIFLTPSQKAWFNTLKKAANKKPKKMISRPGVRWQAKVFDMIHSSRFETAIMAMICLNMLVMMIQHYGQSEEVQFTLNVINLVFTAIFLLEAVIRIVALRLHYFTQPWNIFDFTIVILSIIGIIVEYLDYSFIVTPSLFRVARVFRIGRLLRFYKGARGIRRLLFALVISLPALFNIGALLFLVMFIYAIIGMSSFGYVKKTGALDELVNFETFGSSMLLLFRLSTSAGWNDVLEPLLIKPPDCDENYLGQPNGNCGIPWLAILYFFTFILSTFLIIINMYIAIILENLSQAHQQDEVGITDDDLEMFYTHWERFDPNATQYILYSQLSDFVDGLEQPLRIPQPNKFACIHLNIPIKQGDRIHCFDVMQALVRRIIGEIEEEGSVAFALMKSRMEHHFVSAFPKRAKTQTESTTLKRIQEIRAATIIQRSYRQYRFQLELRRFRLQRSHQTLEHAHSSTSLRGNSPSGSVQVMVQDRAPNSAPRATVVTIGDGTLA</sequence>
<comment type="caution">
    <text evidence="19">The sequence shown here is derived from an EMBL/GenBank/DDBJ whole genome shotgun (WGS) entry which is preliminary data.</text>
</comment>
<dbReference type="Gene3D" id="1.20.120.350">
    <property type="entry name" value="Voltage-gated potassium channels. Chain C"/>
    <property type="match status" value="4"/>
</dbReference>
<dbReference type="InterPro" id="IPR027359">
    <property type="entry name" value="Volt_channel_dom_sf"/>
</dbReference>
<dbReference type="PANTHER" id="PTHR10037">
    <property type="entry name" value="VOLTAGE-GATED CATION CHANNEL CALCIUM AND SODIUM"/>
    <property type="match status" value="1"/>
</dbReference>
<feature type="transmembrane region" description="Helical" evidence="16">
    <location>
        <begin position="1524"/>
        <end position="1541"/>
    </location>
</feature>
<reference evidence="19 20" key="1">
    <citation type="submission" date="2022-05" db="EMBL/GenBank/DDBJ databases">
        <authorList>
            <consortium name="Genoscope - CEA"/>
            <person name="William W."/>
        </authorList>
    </citation>
    <scope>NUCLEOTIDE SEQUENCE [LARGE SCALE GENOMIC DNA]</scope>
</reference>
<gene>
    <name evidence="19" type="ORF">PMEA_00018638</name>
</gene>
<evidence type="ECO:0000256" key="16">
    <source>
        <dbReference type="RuleBase" id="RU361132"/>
    </source>
</evidence>
<dbReference type="EMBL" id="CALNXJ010000032">
    <property type="protein sequence ID" value="CAH3138865.1"/>
    <property type="molecule type" value="Genomic_DNA"/>
</dbReference>
<feature type="transmembrane region" description="Helical" evidence="16">
    <location>
        <begin position="1672"/>
        <end position="1700"/>
    </location>
</feature>
<dbReference type="InterPro" id="IPR001696">
    <property type="entry name" value="Na_channel_asu"/>
</dbReference>
<dbReference type="InterPro" id="IPR043203">
    <property type="entry name" value="VGCC_Ca_Na"/>
</dbReference>
<dbReference type="InterPro" id="IPR044564">
    <property type="entry name" value="Na_chnl_inactivation_gate"/>
</dbReference>
<feature type="domain" description="Ion transport" evidence="18">
    <location>
        <begin position="190"/>
        <end position="462"/>
    </location>
</feature>
<feature type="transmembrane region" description="Helical" evidence="16">
    <location>
        <begin position="712"/>
        <end position="730"/>
    </location>
</feature>
<name>A0AAU9X867_9CNID</name>
<feature type="transmembrane region" description="Helical" evidence="16">
    <location>
        <begin position="1124"/>
        <end position="1142"/>
    </location>
</feature>
<feature type="compositionally biased region" description="Low complexity" evidence="17">
    <location>
        <begin position="665"/>
        <end position="679"/>
    </location>
</feature>
<evidence type="ECO:0000313" key="20">
    <source>
        <dbReference type="Proteomes" id="UP001159428"/>
    </source>
</evidence>
<dbReference type="GO" id="GO:0001518">
    <property type="term" value="C:voltage-gated sodium channel complex"/>
    <property type="evidence" value="ECO:0007669"/>
    <property type="project" value="UniProtKB-UniRule"/>
</dbReference>
<keyword evidence="10 16" id="KW-0406">Ion transport</keyword>
<feature type="transmembrane region" description="Helical" evidence="16">
    <location>
        <begin position="742"/>
        <end position="763"/>
    </location>
</feature>
<feature type="domain" description="Ion transport" evidence="18">
    <location>
        <begin position="1122"/>
        <end position="1408"/>
    </location>
</feature>
<dbReference type="SUPFAM" id="SSF81324">
    <property type="entry name" value="Voltage-gated potassium channels"/>
    <property type="match status" value="4"/>
</dbReference>
<evidence type="ECO:0000256" key="2">
    <source>
        <dbReference type="ARBA" id="ARBA00022448"/>
    </source>
</evidence>
<keyword evidence="7 16" id="KW-0851">Voltage-gated channel</keyword>
<feature type="transmembrane region" description="Helical" evidence="16">
    <location>
        <begin position="1461"/>
        <end position="1481"/>
    </location>
</feature>
<feature type="transmembrane region" description="Helical" evidence="16">
    <location>
        <begin position="1256"/>
        <end position="1282"/>
    </location>
</feature>
<feature type="transmembrane region" description="Helical" evidence="16">
    <location>
        <begin position="309"/>
        <end position="329"/>
    </location>
</feature>
<dbReference type="PRINTS" id="PR00170">
    <property type="entry name" value="NACHANNEL"/>
</dbReference>
<dbReference type="GO" id="GO:0086010">
    <property type="term" value="P:membrane depolarization during action potential"/>
    <property type="evidence" value="ECO:0007669"/>
    <property type="project" value="TreeGrafter"/>
</dbReference>
<keyword evidence="3 16" id="KW-0894">Sodium channel</keyword>
<feature type="transmembrane region" description="Helical" evidence="16">
    <location>
        <begin position="1577"/>
        <end position="1605"/>
    </location>
</feature>
<feature type="compositionally biased region" description="Basic and acidic residues" evidence="17">
    <location>
        <begin position="80"/>
        <end position="96"/>
    </location>
</feature>
<dbReference type="Gene3D" id="1.10.238.10">
    <property type="entry name" value="EF-hand"/>
    <property type="match status" value="1"/>
</dbReference>
<protein>
    <recommendedName>
        <fullName evidence="16">Sodium channel protein</fullName>
    </recommendedName>
</protein>
<dbReference type="FunFam" id="1.20.120.350:FF:000059">
    <property type="entry name" value="Sodium channel protein"/>
    <property type="match status" value="1"/>
</dbReference>
<feature type="transmembrane region" description="Helical" evidence="16">
    <location>
        <begin position="1375"/>
        <end position="1398"/>
    </location>
</feature>
<feature type="transmembrane region" description="Helical" evidence="16">
    <location>
        <begin position="1162"/>
        <end position="1185"/>
    </location>
</feature>
<evidence type="ECO:0000256" key="13">
    <source>
        <dbReference type="ARBA" id="ARBA00023180"/>
    </source>
</evidence>
<feature type="transmembrane region" description="Helical" evidence="16">
    <location>
        <begin position="191"/>
        <end position="209"/>
    </location>
</feature>